<evidence type="ECO:0000313" key="3">
    <source>
        <dbReference type="EMBL" id="EHR59723.1"/>
    </source>
</evidence>
<dbReference type="Gene3D" id="3.40.1620.10">
    <property type="entry name" value="YefM-like domain"/>
    <property type="match status" value="1"/>
</dbReference>
<evidence type="ECO:0000313" key="4">
    <source>
        <dbReference type="Proteomes" id="UP000002791"/>
    </source>
</evidence>
<organism evidence="3 4">
    <name type="scientific">Saccharomonospora cyanea NA-134</name>
    <dbReference type="NCBI Taxonomy" id="882082"/>
    <lineage>
        <taxon>Bacteria</taxon>
        <taxon>Bacillati</taxon>
        <taxon>Actinomycetota</taxon>
        <taxon>Actinomycetes</taxon>
        <taxon>Pseudonocardiales</taxon>
        <taxon>Pseudonocardiaceae</taxon>
        <taxon>Saccharomonospora</taxon>
    </lineage>
</organism>
<dbReference type="EMBL" id="CM001440">
    <property type="protein sequence ID" value="EHR59723.1"/>
    <property type="molecule type" value="Genomic_DNA"/>
</dbReference>
<dbReference type="SUPFAM" id="SSF143120">
    <property type="entry name" value="YefM-like"/>
    <property type="match status" value="1"/>
</dbReference>
<name>H5XJH3_9PSEU</name>
<dbReference type="InterPro" id="IPR051416">
    <property type="entry name" value="phD-YefM_TA_antitoxins"/>
</dbReference>
<evidence type="ECO:0000256" key="2">
    <source>
        <dbReference type="RuleBase" id="RU362080"/>
    </source>
</evidence>
<dbReference type="Proteomes" id="UP000002791">
    <property type="component" value="Chromosome"/>
</dbReference>
<dbReference type="STRING" id="882082.SaccyDRAFT_0800"/>
<dbReference type="PANTHER" id="PTHR35377">
    <property type="entry name" value="ANTITOXIN VAPB49-RELATED-RELATED"/>
    <property type="match status" value="1"/>
</dbReference>
<dbReference type="PANTHER" id="PTHR35377:SF5">
    <property type="entry name" value="ANTITOXIN VAPB46"/>
    <property type="match status" value="1"/>
</dbReference>
<dbReference type="HOGENOM" id="CLU_193032_0_0_11"/>
<gene>
    <name evidence="3" type="ORF">SaccyDRAFT_0800</name>
</gene>
<dbReference type="eggNOG" id="COG4118">
    <property type="taxonomic scope" value="Bacteria"/>
</dbReference>
<comment type="similarity">
    <text evidence="1 2">Belongs to the phD/YefM antitoxin family.</text>
</comment>
<protein>
    <recommendedName>
        <fullName evidence="2">Antitoxin</fullName>
    </recommendedName>
</protein>
<accession>H5XJH3</accession>
<dbReference type="InterPro" id="IPR006442">
    <property type="entry name" value="Antitoxin_Phd/YefM"/>
</dbReference>
<dbReference type="OrthoDB" id="557859at2"/>
<reference evidence="3 4" key="1">
    <citation type="submission" date="2011-11" db="EMBL/GenBank/DDBJ databases">
        <title>The Noncontiguous Finished sequence of Saccharomonospora cyanea NA-134.</title>
        <authorList>
            <consortium name="US DOE Joint Genome Institute"/>
            <person name="Lucas S."/>
            <person name="Han J."/>
            <person name="Lapidus A."/>
            <person name="Cheng J.-F."/>
            <person name="Goodwin L."/>
            <person name="Pitluck S."/>
            <person name="Peters L."/>
            <person name="Ovchinnikova G."/>
            <person name="Lu M."/>
            <person name="Detter J.C."/>
            <person name="Han C."/>
            <person name="Tapia R."/>
            <person name="Land M."/>
            <person name="Hauser L."/>
            <person name="Kyrpides N."/>
            <person name="Ivanova N."/>
            <person name="Pagani I."/>
            <person name="Brambilla E.-M."/>
            <person name="Klenk H.-P."/>
            <person name="Woyke T."/>
        </authorList>
    </citation>
    <scope>NUCLEOTIDE SEQUENCE [LARGE SCALE GENOMIC DNA]</scope>
    <source>
        <strain evidence="3 4">NA-134</strain>
    </source>
</reference>
<dbReference type="InterPro" id="IPR036165">
    <property type="entry name" value="YefM-like_sf"/>
</dbReference>
<keyword evidence="4" id="KW-1185">Reference proteome</keyword>
<dbReference type="GO" id="GO:0097351">
    <property type="term" value="F:toxin sequestering activity"/>
    <property type="evidence" value="ECO:0007669"/>
    <property type="project" value="TreeGrafter"/>
</dbReference>
<dbReference type="NCBIfam" id="TIGR01552">
    <property type="entry name" value="phd_fam"/>
    <property type="match status" value="1"/>
</dbReference>
<comment type="function">
    <text evidence="2">Antitoxin component of a type II toxin-antitoxin (TA) system.</text>
</comment>
<proteinExistence type="inferred from homology"/>
<dbReference type="AlphaFoldDB" id="H5XJH3"/>
<dbReference type="Pfam" id="PF02604">
    <property type="entry name" value="PhdYeFM_antitox"/>
    <property type="match status" value="1"/>
</dbReference>
<evidence type="ECO:0000256" key="1">
    <source>
        <dbReference type="ARBA" id="ARBA00009981"/>
    </source>
</evidence>
<sequence>MATVGLRELRQHASELVRRAEAGEEIIVTVSGRPSVRISPVGPQRWRRFDDISDLFKGRPDVDPDWNADRELLDQDVRDPWADR</sequence>
<dbReference type="RefSeq" id="WP_005453816.1">
    <property type="nucleotide sequence ID" value="NZ_CM001440.1"/>
</dbReference>